<evidence type="ECO:0000313" key="1">
    <source>
        <dbReference type="EMBL" id="GBP74261.1"/>
    </source>
</evidence>
<accession>A0A4C1YD00</accession>
<comment type="caution">
    <text evidence="1">The sequence shown here is derived from an EMBL/GenBank/DDBJ whole genome shotgun (WGS) entry which is preliminary data.</text>
</comment>
<organism evidence="1 2">
    <name type="scientific">Eumeta variegata</name>
    <name type="common">Bagworm moth</name>
    <name type="synonym">Eumeta japonica</name>
    <dbReference type="NCBI Taxonomy" id="151549"/>
    <lineage>
        <taxon>Eukaryota</taxon>
        <taxon>Metazoa</taxon>
        <taxon>Ecdysozoa</taxon>
        <taxon>Arthropoda</taxon>
        <taxon>Hexapoda</taxon>
        <taxon>Insecta</taxon>
        <taxon>Pterygota</taxon>
        <taxon>Neoptera</taxon>
        <taxon>Endopterygota</taxon>
        <taxon>Lepidoptera</taxon>
        <taxon>Glossata</taxon>
        <taxon>Ditrysia</taxon>
        <taxon>Tineoidea</taxon>
        <taxon>Psychidae</taxon>
        <taxon>Oiketicinae</taxon>
        <taxon>Eumeta</taxon>
    </lineage>
</organism>
<gene>
    <name evidence="1" type="ORF">EVAR_51661_1</name>
</gene>
<name>A0A4C1YD00_EUMVA</name>
<dbReference type="AlphaFoldDB" id="A0A4C1YD00"/>
<evidence type="ECO:0000313" key="2">
    <source>
        <dbReference type="Proteomes" id="UP000299102"/>
    </source>
</evidence>
<dbReference type="EMBL" id="BGZK01001200">
    <property type="protein sequence ID" value="GBP74261.1"/>
    <property type="molecule type" value="Genomic_DNA"/>
</dbReference>
<protein>
    <submittedName>
        <fullName evidence="1">Uncharacterized protein</fullName>
    </submittedName>
</protein>
<proteinExistence type="predicted"/>
<reference evidence="1 2" key="1">
    <citation type="journal article" date="2019" name="Commun. Biol.">
        <title>The bagworm genome reveals a unique fibroin gene that provides high tensile strength.</title>
        <authorList>
            <person name="Kono N."/>
            <person name="Nakamura H."/>
            <person name="Ohtoshi R."/>
            <person name="Tomita M."/>
            <person name="Numata K."/>
            <person name="Arakawa K."/>
        </authorList>
    </citation>
    <scope>NUCLEOTIDE SEQUENCE [LARGE SCALE GENOMIC DNA]</scope>
</reference>
<keyword evidence="2" id="KW-1185">Reference proteome</keyword>
<sequence>MIHKYVDRRRRTRRNVVDGIGSFVRRIERRFIGEREPRAAAYRFAPVISYTILERQTRPSNSMCSRPPMDIRKSGRVTSTLLSSEIGIEYLIGEEWGDREEEGCVAMKEGMGFLRRVGL</sequence>
<dbReference type="Proteomes" id="UP000299102">
    <property type="component" value="Unassembled WGS sequence"/>
</dbReference>